<feature type="region of interest" description="Disordered" evidence="1">
    <location>
        <begin position="81"/>
        <end position="110"/>
    </location>
</feature>
<organism evidence="3 4">
    <name type="scientific">Streptomyces niveus</name>
    <name type="common">Streptomyces spheroides</name>
    <dbReference type="NCBI Taxonomy" id="193462"/>
    <lineage>
        <taxon>Bacteria</taxon>
        <taxon>Bacillati</taxon>
        <taxon>Actinomycetota</taxon>
        <taxon>Actinomycetes</taxon>
        <taxon>Kitasatosporales</taxon>
        <taxon>Streptomycetaceae</taxon>
        <taxon>Streptomyces</taxon>
    </lineage>
</organism>
<evidence type="ECO:0000256" key="1">
    <source>
        <dbReference type="SAM" id="MobiDB-lite"/>
    </source>
</evidence>
<gene>
    <name evidence="3" type="ORF">BBN63_28635</name>
</gene>
<dbReference type="InterPro" id="IPR009081">
    <property type="entry name" value="PP-bd_ACP"/>
</dbReference>
<protein>
    <recommendedName>
        <fullName evidence="2">Carrier domain-containing protein</fullName>
    </recommendedName>
</protein>
<dbReference type="AlphaFoldDB" id="A0A1U9QZ86"/>
<dbReference type="EMBL" id="CP018047">
    <property type="protein sequence ID" value="AQU69566.1"/>
    <property type="molecule type" value="Genomic_DNA"/>
</dbReference>
<dbReference type="RefSeq" id="WP_078078218.1">
    <property type="nucleotide sequence ID" value="NZ_CP018047.1"/>
</dbReference>
<sequence>MSRRETIKAVVSEMVEEVAGEPRDFDDTELLVDQLGLRSLHLARITALLEVELDLDPFAELVPITGIRTVEDLYRAYDLAADPPAGGAEAPGAAPAAPGTTPVPPATTAREAALRARELRTRARGGQE</sequence>
<accession>A0A1U9QZ86</accession>
<evidence type="ECO:0000259" key="2">
    <source>
        <dbReference type="PROSITE" id="PS50075"/>
    </source>
</evidence>
<dbReference type="InterPro" id="IPR036736">
    <property type="entry name" value="ACP-like_sf"/>
</dbReference>
<dbReference type="PROSITE" id="PS50075">
    <property type="entry name" value="CARRIER"/>
    <property type="match status" value="1"/>
</dbReference>
<proteinExistence type="predicted"/>
<keyword evidence="4" id="KW-1185">Reference proteome</keyword>
<name>A0A1U9QZ86_STRNV</name>
<dbReference type="KEGG" id="snw:BBN63_28635"/>
<reference evidence="3 4" key="1">
    <citation type="submission" date="2016-11" db="EMBL/GenBank/DDBJ databases">
        <title>Complete genome sequence of Streptomyces niveus SCSIO 3406.</title>
        <authorList>
            <person name="Zhu Q."/>
            <person name="Cheng W."/>
            <person name="Song Y."/>
            <person name="Li Q."/>
            <person name="Ju J."/>
        </authorList>
    </citation>
    <scope>NUCLEOTIDE SEQUENCE [LARGE SCALE GENOMIC DNA]</scope>
    <source>
        <strain evidence="3 4">SCSIO 3406</strain>
    </source>
</reference>
<dbReference type="Proteomes" id="UP000189677">
    <property type="component" value="Chromosome"/>
</dbReference>
<evidence type="ECO:0000313" key="3">
    <source>
        <dbReference type="EMBL" id="AQU69566.1"/>
    </source>
</evidence>
<dbReference type="SUPFAM" id="SSF47336">
    <property type="entry name" value="ACP-like"/>
    <property type="match status" value="1"/>
</dbReference>
<dbReference type="OrthoDB" id="4221486at2"/>
<evidence type="ECO:0000313" key="4">
    <source>
        <dbReference type="Proteomes" id="UP000189677"/>
    </source>
</evidence>
<feature type="domain" description="Carrier" evidence="2">
    <location>
        <begin position="1"/>
        <end position="81"/>
    </location>
</feature>